<keyword evidence="2" id="KW-0812">Transmembrane</keyword>
<evidence type="ECO:0000256" key="1">
    <source>
        <dbReference type="SAM" id="MobiDB-lite"/>
    </source>
</evidence>
<keyword evidence="2" id="KW-0472">Membrane</keyword>
<dbReference type="Proteomes" id="UP000570851">
    <property type="component" value="Unassembled WGS sequence"/>
</dbReference>
<evidence type="ECO:0000313" key="3">
    <source>
        <dbReference type="EMBL" id="MBC1300405.1"/>
    </source>
</evidence>
<feature type="compositionally biased region" description="Polar residues" evidence="1">
    <location>
        <begin position="8"/>
        <end position="22"/>
    </location>
</feature>
<proteinExistence type="predicted"/>
<organism evidence="3 4">
    <name type="scientific">Trichormus variabilis N2B</name>
    <dbReference type="NCBI Taxonomy" id="2681315"/>
    <lineage>
        <taxon>Bacteria</taxon>
        <taxon>Bacillati</taxon>
        <taxon>Cyanobacteriota</taxon>
        <taxon>Cyanophyceae</taxon>
        <taxon>Nostocales</taxon>
        <taxon>Nostocaceae</taxon>
        <taxon>Trichormus</taxon>
    </lineage>
</organism>
<name>A0ABR6S1Z8_ANAVA</name>
<protein>
    <submittedName>
        <fullName evidence="3">Uncharacterized protein</fullName>
    </submittedName>
</protein>
<comment type="caution">
    <text evidence="3">The sequence shown here is derived from an EMBL/GenBank/DDBJ whole genome shotgun (WGS) entry which is preliminary data.</text>
</comment>
<gene>
    <name evidence="3" type="ORF">GNE12_00570</name>
</gene>
<feature type="region of interest" description="Disordered" evidence="1">
    <location>
        <begin position="1"/>
        <end position="27"/>
    </location>
</feature>
<dbReference type="EMBL" id="JACKZP010000002">
    <property type="protein sequence ID" value="MBC1300405.1"/>
    <property type="molecule type" value="Genomic_DNA"/>
</dbReference>
<evidence type="ECO:0000256" key="2">
    <source>
        <dbReference type="SAM" id="Phobius"/>
    </source>
</evidence>
<reference evidence="3 4" key="1">
    <citation type="submission" date="2019-11" db="EMBL/GenBank/DDBJ databases">
        <title>Comparison of genomes from free-living endosymbiotic cyanobacteria isolated from Azolla.</title>
        <authorList>
            <person name="Thiel T."/>
            <person name="Pratte B."/>
        </authorList>
    </citation>
    <scope>NUCLEOTIDE SEQUENCE [LARGE SCALE GENOMIC DNA]</scope>
    <source>
        <strain evidence="3 4">N2B</strain>
    </source>
</reference>
<keyword evidence="2" id="KW-1133">Transmembrane helix</keyword>
<keyword evidence="4" id="KW-1185">Reference proteome</keyword>
<sequence length="71" mass="7668">MEVPSAQAALQTSHKPHSAQTNPFPPINQPLGKKLAITLGGLGLIGLELWWFLLSKPKSQTAVATDENIQH</sequence>
<accession>A0ABR6S1Z8</accession>
<feature type="transmembrane region" description="Helical" evidence="2">
    <location>
        <begin position="35"/>
        <end position="54"/>
    </location>
</feature>
<evidence type="ECO:0000313" key="4">
    <source>
        <dbReference type="Proteomes" id="UP000570851"/>
    </source>
</evidence>